<proteinExistence type="inferred from homology"/>
<feature type="transmembrane region" description="Helical" evidence="5">
    <location>
        <begin position="311"/>
        <end position="330"/>
    </location>
</feature>
<dbReference type="Pfam" id="PF07690">
    <property type="entry name" value="MFS_1"/>
    <property type="match status" value="1"/>
</dbReference>
<dbReference type="InterPro" id="IPR011701">
    <property type="entry name" value="MFS"/>
</dbReference>
<comment type="similarity">
    <text evidence="2">Belongs to the major facilitator superfamily. Monocarboxylate porter (TC 2.A.1.13) family.</text>
</comment>
<feature type="transmembrane region" description="Helical" evidence="5">
    <location>
        <begin position="62"/>
        <end position="83"/>
    </location>
</feature>
<dbReference type="PROSITE" id="PS50850">
    <property type="entry name" value="MFS"/>
    <property type="match status" value="1"/>
</dbReference>
<dbReference type="SUPFAM" id="SSF103473">
    <property type="entry name" value="MFS general substrate transporter"/>
    <property type="match status" value="1"/>
</dbReference>
<dbReference type="InterPro" id="IPR050327">
    <property type="entry name" value="Proton-linked_MCT"/>
</dbReference>
<dbReference type="Gene3D" id="1.20.1250.20">
    <property type="entry name" value="MFS general substrate transporter like domains"/>
    <property type="match status" value="1"/>
</dbReference>
<dbReference type="CDD" id="cd17352">
    <property type="entry name" value="MFS_MCT_SLC16"/>
    <property type="match status" value="1"/>
</dbReference>
<dbReference type="InterPro" id="IPR016435">
    <property type="entry name" value="DPH1/DPH2"/>
</dbReference>
<dbReference type="SFLD" id="SFLDS00032">
    <property type="entry name" value="Radical_SAM_3-amino-3-carboxyp"/>
    <property type="match status" value="1"/>
</dbReference>
<feature type="transmembrane region" description="Helical" evidence="5">
    <location>
        <begin position="220"/>
        <end position="243"/>
    </location>
</feature>
<evidence type="ECO:0000313" key="7">
    <source>
        <dbReference type="EMBL" id="KAH6889429.1"/>
    </source>
</evidence>
<dbReference type="OrthoDB" id="410267at2759"/>
<keyword evidence="5" id="KW-0812">Transmembrane</keyword>
<feature type="transmembrane region" description="Helical" evidence="5">
    <location>
        <begin position="132"/>
        <end position="151"/>
    </location>
</feature>
<reference evidence="7 8" key="1">
    <citation type="journal article" date="2021" name="Nat. Commun.">
        <title>Genetic determinants of endophytism in the Arabidopsis root mycobiome.</title>
        <authorList>
            <person name="Mesny F."/>
            <person name="Miyauchi S."/>
            <person name="Thiergart T."/>
            <person name="Pickel B."/>
            <person name="Atanasova L."/>
            <person name="Karlsson M."/>
            <person name="Huettel B."/>
            <person name="Barry K.W."/>
            <person name="Haridas S."/>
            <person name="Chen C."/>
            <person name="Bauer D."/>
            <person name="Andreopoulos W."/>
            <person name="Pangilinan J."/>
            <person name="LaButti K."/>
            <person name="Riley R."/>
            <person name="Lipzen A."/>
            <person name="Clum A."/>
            <person name="Drula E."/>
            <person name="Henrissat B."/>
            <person name="Kohler A."/>
            <person name="Grigoriev I.V."/>
            <person name="Martin F.M."/>
            <person name="Hacquard S."/>
        </authorList>
    </citation>
    <scope>NUCLEOTIDE SEQUENCE [LARGE SCALE GENOMIC DNA]</scope>
    <source>
        <strain evidence="7 8">MPI-CAGE-CH-0241</strain>
    </source>
</reference>
<dbReference type="AlphaFoldDB" id="A0A9P8W505"/>
<feature type="transmembrane region" description="Helical" evidence="5">
    <location>
        <begin position="431"/>
        <end position="456"/>
    </location>
</feature>
<dbReference type="EMBL" id="JAGPYM010000011">
    <property type="protein sequence ID" value="KAH6889429.1"/>
    <property type="molecule type" value="Genomic_DNA"/>
</dbReference>
<keyword evidence="5" id="KW-1133">Transmembrane helix</keyword>
<dbReference type="PANTHER" id="PTHR11360:SF177">
    <property type="entry name" value="RIBOFLAVIN TRANSPORTER MCH5"/>
    <property type="match status" value="1"/>
</dbReference>
<feature type="transmembrane region" description="Helical" evidence="5">
    <location>
        <begin position="274"/>
        <end position="299"/>
    </location>
</feature>
<keyword evidence="8" id="KW-1185">Reference proteome</keyword>
<evidence type="ECO:0000256" key="3">
    <source>
        <dbReference type="ARBA" id="ARBA00023180"/>
    </source>
</evidence>
<dbReference type="GO" id="GO:0090560">
    <property type="term" value="F:2-(3-amino-3-carboxypropyl)histidine synthase activity"/>
    <property type="evidence" value="ECO:0007669"/>
    <property type="project" value="InterPro"/>
</dbReference>
<feature type="transmembrane region" description="Helical" evidence="5">
    <location>
        <begin position="190"/>
        <end position="214"/>
    </location>
</feature>
<organism evidence="7 8">
    <name type="scientific">Thelonectria olida</name>
    <dbReference type="NCBI Taxonomy" id="1576542"/>
    <lineage>
        <taxon>Eukaryota</taxon>
        <taxon>Fungi</taxon>
        <taxon>Dikarya</taxon>
        <taxon>Ascomycota</taxon>
        <taxon>Pezizomycotina</taxon>
        <taxon>Sordariomycetes</taxon>
        <taxon>Hypocreomycetidae</taxon>
        <taxon>Hypocreales</taxon>
        <taxon>Nectriaceae</taxon>
        <taxon>Thelonectria</taxon>
    </lineage>
</organism>
<dbReference type="GO" id="GO:0022857">
    <property type="term" value="F:transmembrane transporter activity"/>
    <property type="evidence" value="ECO:0007669"/>
    <property type="project" value="InterPro"/>
</dbReference>
<dbReference type="InterPro" id="IPR036259">
    <property type="entry name" value="MFS_trans_sf"/>
</dbReference>
<comment type="caution">
    <text evidence="7">The sequence shown here is derived from an EMBL/GenBank/DDBJ whole genome shotgun (WGS) entry which is preliminary data.</text>
</comment>
<feature type="transmembrane region" description="Helical" evidence="5">
    <location>
        <begin position="157"/>
        <end position="178"/>
    </location>
</feature>
<feature type="transmembrane region" description="Helical" evidence="5">
    <location>
        <begin position="103"/>
        <end position="125"/>
    </location>
</feature>
<dbReference type="GO" id="GO:0017183">
    <property type="term" value="P:protein histidyl modification to diphthamide"/>
    <property type="evidence" value="ECO:0007669"/>
    <property type="project" value="InterPro"/>
</dbReference>
<gene>
    <name evidence="7" type="ORF">B0T10DRAFT_513931</name>
</gene>
<name>A0A9P8W505_9HYPO</name>
<comment type="subcellular location">
    <subcellularLocation>
        <location evidence="1">Membrane</location>
        <topology evidence="1">Multi-pass membrane protein</topology>
    </subcellularLocation>
</comment>
<feature type="transmembrane region" description="Helical" evidence="5">
    <location>
        <begin position="364"/>
        <end position="387"/>
    </location>
</feature>
<dbReference type="GO" id="GO:0016020">
    <property type="term" value="C:membrane"/>
    <property type="evidence" value="ECO:0007669"/>
    <property type="project" value="UniProtKB-SubCell"/>
</dbReference>
<evidence type="ECO:0000256" key="4">
    <source>
        <dbReference type="SAM" id="MobiDB-lite"/>
    </source>
</evidence>
<evidence type="ECO:0000256" key="5">
    <source>
        <dbReference type="SAM" id="Phobius"/>
    </source>
</evidence>
<feature type="transmembrane region" description="Helical" evidence="5">
    <location>
        <begin position="399"/>
        <end position="425"/>
    </location>
</feature>
<protein>
    <submittedName>
        <fullName evidence="7">Major facilitator superfamily domain-containing protein</fullName>
    </submittedName>
</protein>
<feature type="region of interest" description="Disordered" evidence="4">
    <location>
        <begin position="21"/>
        <end position="52"/>
    </location>
</feature>
<dbReference type="InterPro" id="IPR020846">
    <property type="entry name" value="MFS_dom"/>
</dbReference>
<evidence type="ECO:0000313" key="8">
    <source>
        <dbReference type="Proteomes" id="UP000777438"/>
    </source>
</evidence>
<feature type="compositionally biased region" description="Low complexity" evidence="4">
    <location>
        <begin position="35"/>
        <end position="48"/>
    </location>
</feature>
<dbReference type="PANTHER" id="PTHR11360">
    <property type="entry name" value="MONOCARBOXYLATE TRANSPORTER"/>
    <property type="match status" value="1"/>
</dbReference>
<evidence type="ECO:0000256" key="2">
    <source>
        <dbReference type="ARBA" id="ARBA00006727"/>
    </source>
</evidence>
<feature type="domain" description="Major facilitator superfamily (MFS) profile" evidence="6">
    <location>
        <begin position="62"/>
        <end position="456"/>
    </location>
</feature>
<sequence length="465" mass="49257">MTPASINAEETCLKNHHELAVQPRPETAEPQAEGSPSTPSTLISPSTTNDEDLTYPEGGCRAWLVVFGSFCAMGAVFGLINSSAVFESYFKEHQLKDYTHSQIGWIFSLYLFLVFFVGILVGPIFDHHGPRALIAVGGCLIVTSLMLVSVSKTYYQIILTYSVLGGLGGALLNCPAYGAIAHFFHVRRGLATGIATTAGGVGGIVFPLLLQALLGENGVGFAWSCRIMGFILLALCASANLCIRARLGPPAARQDEAKASSVWPDFTILKDRGFAVTALGVFFTEWGLFVPLTYIVSFAKSHGAGDADSSVYLSVLNAGSVFGRFLPGLLADKLGRFNVIIVTIALCIVTVLGLWLPAGDSRALLIVFCVAFGFASGSNLGLAPVCIGQFCDSRDYGRYYSTASMIGSFGTLTSVPIGGALLGLGGGSTGWTALILFTGIAYILALACYLFARIYLAGWKVTKKV</sequence>
<evidence type="ECO:0000256" key="1">
    <source>
        <dbReference type="ARBA" id="ARBA00004141"/>
    </source>
</evidence>
<dbReference type="Proteomes" id="UP000777438">
    <property type="component" value="Unassembled WGS sequence"/>
</dbReference>
<keyword evidence="5" id="KW-0472">Membrane</keyword>
<feature type="transmembrane region" description="Helical" evidence="5">
    <location>
        <begin position="337"/>
        <end position="358"/>
    </location>
</feature>
<keyword evidence="3" id="KW-0325">Glycoprotein</keyword>
<evidence type="ECO:0000259" key="6">
    <source>
        <dbReference type="PROSITE" id="PS50850"/>
    </source>
</evidence>
<accession>A0A9P8W505</accession>